<comment type="subcellular location">
    <subcellularLocation>
        <location evidence="1">Cell membrane</location>
        <topology evidence="1">Multi-pass membrane protein</topology>
    </subcellularLocation>
</comment>
<evidence type="ECO:0000256" key="7">
    <source>
        <dbReference type="ARBA" id="ARBA00023136"/>
    </source>
</evidence>
<feature type="transmembrane region" description="Helical" evidence="8">
    <location>
        <begin position="224"/>
        <end position="246"/>
    </location>
</feature>
<keyword evidence="6 8" id="KW-1133">Transmembrane helix</keyword>
<accession>A0A1H2A3C5</accession>
<evidence type="ECO:0000313" key="10">
    <source>
        <dbReference type="EMBL" id="SDT40465.1"/>
    </source>
</evidence>
<dbReference type="STRING" id="589382.SAMN04489721_3489"/>
<dbReference type="RefSeq" id="WP_092675268.1">
    <property type="nucleotide sequence ID" value="NZ_BMDN01000002.1"/>
</dbReference>
<keyword evidence="5 8" id="KW-0812">Transmembrane</keyword>
<dbReference type="GO" id="GO:0005886">
    <property type="term" value="C:plasma membrane"/>
    <property type="evidence" value="ECO:0007669"/>
    <property type="project" value="UniProtKB-SubCell"/>
</dbReference>
<keyword evidence="2" id="KW-0813">Transport</keyword>
<evidence type="ECO:0000256" key="5">
    <source>
        <dbReference type="ARBA" id="ARBA00022692"/>
    </source>
</evidence>
<dbReference type="AlphaFoldDB" id="A0A1H2A3C5"/>
<organism evidence="10 11">
    <name type="scientific">Agromyces flavus</name>
    <dbReference type="NCBI Taxonomy" id="589382"/>
    <lineage>
        <taxon>Bacteria</taxon>
        <taxon>Bacillati</taxon>
        <taxon>Actinomycetota</taxon>
        <taxon>Actinomycetes</taxon>
        <taxon>Micrococcales</taxon>
        <taxon>Microbacteriaceae</taxon>
        <taxon>Agromyces</taxon>
    </lineage>
</organism>
<keyword evidence="4" id="KW-0997">Cell inner membrane</keyword>
<dbReference type="PANTHER" id="PTHR32196">
    <property type="entry name" value="ABC TRANSPORTER PERMEASE PROTEIN YPHD-RELATED-RELATED"/>
    <property type="match status" value="1"/>
</dbReference>
<feature type="transmembrane region" description="Helical" evidence="8">
    <location>
        <begin position="175"/>
        <end position="196"/>
    </location>
</feature>
<evidence type="ECO:0000313" key="11">
    <source>
        <dbReference type="Proteomes" id="UP000199482"/>
    </source>
</evidence>
<name>A0A1H2A3C5_9MICO</name>
<feature type="transmembrane region" description="Helical" evidence="8">
    <location>
        <begin position="258"/>
        <end position="275"/>
    </location>
</feature>
<reference evidence="9" key="3">
    <citation type="submission" date="2022-06" db="EMBL/GenBank/DDBJ databases">
        <title>Genomic Encyclopedia of Type Strains, Phase III (KMG-III): the genomes of soil and plant-associated and newly described type strains.</title>
        <authorList>
            <person name="Whitman W."/>
        </authorList>
    </citation>
    <scope>NUCLEOTIDE SEQUENCE</scope>
    <source>
        <strain evidence="9">CPCC 202695</strain>
    </source>
</reference>
<keyword evidence="3" id="KW-1003">Cell membrane</keyword>
<evidence type="ECO:0000256" key="4">
    <source>
        <dbReference type="ARBA" id="ARBA00022519"/>
    </source>
</evidence>
<feature type="transmembrane region" description="Helical" evidence="8">
    <location>
        <begin position="30"/>
        <end position="51"/>
    </location>
</feature>
<dbReference type="CDD" id="cd06579">
    <property type="entry name" value="TM_PBP1_transp_AraH_like"/>
    <property type="match status" value="1"/>
</dbReference>
<protein>
    <submittedName>
        <fullName evidence="10">Monosaccharide ABC transporter membrane protein, CUT2 family</fullName>
    </submittedName>
    <submittedName>
        <fullName evidence="9">Ribose transport system permease protein</fullName>
    </submittedName>
</protein>
<dbReference type="InterPro" id="IPR001851">
    <property type="entry name" value="ABC_transp_permease"/>
</dbReference>
<dbReference type="GO" id="GO:0022857">
    <property type="term" value="F:transmembrane transporter activity"/>
    <property type="evidence" value="ECO:0007669"/>
    <property type="project" value="InterPro"/>
</dbReference>
<evidence type="ECO:0000313" key="9">
    <source>
        <dbReference type="EMBL" id="MCP2367411.1"/>
    </source>
</evidence>
<proteinExistence type="predicted"/>
<gene>
    <name evidence="9" type="ORF">BCL57_001565</name>
    <name evidence="10" type="ORF">SAMN04489721_3489</name>
</gene>
<keyword evidence="7 8" id="KW-0472">Membrane</keyword>
<feature type="transmembrane region" description="Helical" evidence="8">
    <location>
        <begin position="136"/>
        <end position="155"/>
    </location>
</feature>
<reference evidence="11" key="2">
    <citation type="submission" date="2016-10" db="EMBL/GenBank/DDBJ databases">
        <authorList>
            <person name="Varghese N."/>
            <person name="Submissions S."/>
        </authorList>
    </citation>
    <scope>NUCLEOTIDE SEQUENCE [LARGE SCALE GENOMIC DNA]</scope>
    <source>
        <strain evidence="11">CPCC 202695</strain>
    </source>
</reference>
<evidence type="ECO:0000256" key="8">
    <source>
        <dbReference type="SAM" id="Phobius"/>
    </source>
</evidence>
<evidence type="ECO:0000256" key="3">
    <source>
        <dbReference type="ARBA" id="ARBA00022475"/>
    </source>
</evidence>
<dbReference type="OrthoDB" id="9808136at2"/>
<evidence type="ECO:0000313" key="12">
    <source>
        <dbReference type="Proteomes" id="UP000893823"/>
    </source>
</evidence>
<feature type="transmembrane region" description="Helical" evidence="8">
    <location>
        <begin position="309"/>
        <end position="330"/>
    </location>
</feature>
<dbReference type="Proteomes" id="UP000893823">
    <property type="component" value="Unassembled WGS sequence"/>
</dbReference>
<dbReference type="EMBL" id="LT629755">
    <property type="protein sequence ID" value="SDT40465.1"/>
    <property type="molecule type" value="Genomic_DNA"/>
</dbReference>
<evidence type="ECO:0000256" key="6">
    <source>
        <dbReference type="ARBA" id="ARBA00022989"/>
    </source>
</evidence>
<dbReference type="Proteomes" id="UP000199482">
    <property type="component" value="Chromosome I"/>
</dbReference>
<dbReference type="PANTHER" id="PTHR32196:SF21">
    <property type="entry name" value="ABC TRANSPORTER PERMEASE PROTEIN YPHD-RELATED"/>
    <property type="match status" value="1"/>
</dbReference>
<sequence length="341" mass="35101">MSPTTTTIATAAPAPGRVGTGVRRLRYDGALAPVLAFVVFFGVYVVINPGLLTRFQLQSAANLIAPLALIALGQLLIVLIGGIDISIGAITSLCNVVFATQIAGLSAPGALALCILTGILCGAINGVLVAYANLPAIAVTLATAFIYAALARQILDRPGGALSADIYLATSGELMPFVPIALVWLALVAVGLWFFLQRTAFGRQVYGVGSGRAAVQSAGLKPRLTILVTFMVSGAVVSLGAVLLSGSTMTGDPRSGDPYLLNSIAVVALSGAAFAGGRGSILGTIIAAAVLGMVGNLLFFAGINSYWQYVISALIILAVVVIPRIIQFFIRQSALRRGHHE</sequence>
<feature type="transmembrane region" description="Helical" evidence="8">
    <location>
        <begin position="282"/>
        <end position="303"/>
    </location>
</feature>
<reference evidence="10" key="1">
    <citation type="submission" date="2016-10" db="EMBL/GenBank/DDBJ databases">
        <authorList>
            <person name="de Groot N.N."/>
        </authorList>
    </citation>
    <scope>NUCLEOTIDE SEQUENCE [LARGE SCALE GENOMIC DNA]</scope>
    <source>
        <strain evidence="10">CPCC 202695</strain>
    </source>
</reference>
<dbReference type="Pfam" id="PF02653">
    <property type="entry name" value="BPD_transp_2"/>
    <property type="match status" value="1"/>
</dbReference>
<dbReference type="EMBL" id="SODL02000002">
    <property type="protein sequence ID" value="MCP2367411.1"/>
    <property type="molecule type" value="Genomic_DNA"/>
</dbReference>
<evidence type="ECO:0000256" key="1">
    <source>
        <dbReference type="ARBA" id="ARBA00004651"/>
    </source>
</evidence>
<evidence type="ECO:0000256" key="2">
    <source>
        <dbReference type="ARBA" id="ARBA00022448"/>
    </source>
</evidence>
<keyword evidence="12" id="KW-1185">Reference proteome</keyword>
<feature type="transmembrane region" description="Helical" evidence="8">
    <location>
        <begin position="63"/>
        <end position="90"/>
    </location>
</feature>